<keyword evidence="2" id="KW-0812">Transmembrane</keyword>
<feature type="compositionally biased region" description="Basic and acidic residues" evidence="1">
    <location>
        <begin position="32"/>
        <end position="47"/>
    </location>
</feature>
<sequence length="602" mass="69338">MTPSPANHDKDLPTLGELSEISIADYDEKKHEIKPKSYSLPERRKTEATQSRKSRLGTFKKSVKRQISGSLRSIGAYAGRIAKPANAYIRWNLLFTFLIFLFISSAIWIPVIPALNDFALEIVVIISIILHILWIIAILNALRYTWRLRRFAKHEIRLDNVKNETGLLVKHLVGLCVYKEPLELLMDTIDSIVTQPNARNKITVLVGMEGGTPDKDEKKRLLHEKYDLKFEKFIVTFHPRGLPGDIPGKCSNFNYAARTAVKILRADKNYPLEEYDNNVELLVTTGDCDSVFGDRYFDALEEDYWKISEKQRTYTVWQSPLFYCINLDQSPFFVRVTGLLRAFFMMGYLIPWNINTMSIFSLTLKLFEDGEYTHPGYQMDDIIALIRWSLAVRKKCVIRAIPVATLSGPTSGKNYIDEWYEWARQIRRWTIGAAEVFHYFAIKFFRLPVSVSFSFAAKFVFYYGFLLCIASVYSIIAPIVTPAMLNAVDHGVHGLVIPNNKCFMIIMFSFLGLQYIWFFIVFLVNYLCQPVFPRQTKDKTGIIRNIFHLLMTWPTLVMYCCVELVAFMEVTIRGKSVCSHNASKKDNLVAPTVSKQPDRMEV</sequence>
<feature type="transmembrane region" description="Helical" evidence="2">
    <location>
        <begin position="549"/>
        <end position="568"/>
    </location>
</feature>
<feature type="transmembrane region" description="Helical" evidence="2">
    <location>
        <begin position="505"/>
        <end position="528"/>
    </location>
</feature>
<evidence type="ECO:0000313" key="4">
    <source>
        <dbReference type="Proteomes" id="UP001152747"/>
    </source>
</evidence>
<evidence type="ECO:0000256" key="1">
    <source>
        <dbReference type="SAM" id="MobiDB-lite"/>
    </source>
</evidence>
<dbReference type="EMBL" id="CANHGI010000006">
    <property type="protein sequence ID" value="CAI5456096.1"/>
    <property type="molecule type" value="Genomic_DNA"/>
</dbReference>
<accession>A0A9P1J0W9</accession>
<dbReference type="InterPro" id="IPR029044">
    <property type="entry name" value="Nucleotide-diphossugar_trans"/>
</dbReference>
<keyword evidence="2" id="KW-1133">Transmembrane helix</keyword>
<reference evidence="3" key="1">
    <citation type="submission" date="2022-11" db="EMBL/GenBank/DDBJ databases">
        <authorList>
            <person name="Kikuchi T."/>
        </authorList>
    </citation>
    <scope>NUCLEOTIDE SEQUENCE</scope>
    <source>
        <strain evidence="3">PS1010</strain>
    </source>
</reference>
<protein>
    <recommendedName>
        <fullName evidence="5">Glycosyltransferase 2-like domain-containing protein</fullName>
    </recommendedName>
</protein>
<name>A0A9P1J0W9_9PELO</name>
<evidence type="ECO:0000256" key="2">
    <source>
        <dbReference type="SAM" id="Phobius"/>
    </source>
</evidence>
<dbReference type="Proteomes" id="UP001152747">
    <property type="component" value="Unassembled WGS sequence"/>
</dbReference>
<dbReference type="PANTHER" id="PTHR36851:SF1">
    <property type="entry name" value="GLYCO_TRANS_2-LIKE DOMAIN-CONTAINING PROTEIN"/>
    <property type="match status" value="1"/>
</dbReference>
<keyword evidence="2" id="KW-0472">Membrane</keyword>
<evidence type="ECO:0008006" key="5">
    <source>
        <dbReference type="Google" id="ProtNLM"/>
    </source>
</evidence>
<evidence type="ECO:0000313" key="3">
    <source>
        <dbReference type="EMBL" id="CAI5456096.1"/>
    </source>
</evidence>
<dbReference type="SUPFAM" id="SSF53448">
    <property type="entry name" value="Nucleotide-diphospho-sugar transferases"/>
    <property type="match status" value="1"/>
</dbReference>
<comment type="caution">
    <text evidence="3">The sequence shown here is derived from an EMBL/GenBank/DDBJ whole genome shotgun (WGS) entry which is preliminary data.</text>
</comment>
<dbReference type="PANTHER" id="PTHR36851">
    <property type="entry name" value="UNNAMED PRODUCT"/>
    <property type="match status" value="1"/>
</dbReference>
<dbReference type="AlphaFoldDB" id="A0A9P1J0W9"/>
<dbReference type="OrthoDB" id="5819478at2759"/>
<feature type="transmembrane region" description="Helical" evidence="2">
    <location>
        <begin position="93"/>
        <end position="112"/>
    </location>
</feature>
<proteinExistence type="predicted"/>
<gene>
    <name evidence="3" type="ORF">CAMP_LOCUS18733</name>
</gene>
<feature type="region of interest" description="Disordered" evidence="1">
    <location>
        <begin position="32"/>
        <end position="55"/>
    </location>
</feature>
<feature type="transmembrane region" description="Helical" evidence="2">
    <location>
        <begin position="460"/>
        <end position="485"/>
    </location>
</feature>
<feature type="transmembrane region" description="Helical" evidence="2">
    <location>
        <begin position="118"/>
        <end position="142"/>
    </location>
</feature>
<organism evidence="3 4">
    <name type="scientific">Caenorhabditis angaria</name>
    <dbReference type="NCBI Taxonomy" id="860376"/>
    <lineage>
        <taxon>Eukaryota</taxon>
        <taxon>Metazoa</taxon>
        <taxon>Ecdysozoa</taxon>
        <taxon>Nematoda</taxon>
        <taxon>Chromadorea</taxon>
        <taxon>Rhabditida</taxon>
        <taxon>Rhabditina</taxon>
        <taxon>Rhabditomorpha</taxon>
        <taxon>Rhabditoidea</taxon>
        <taxon>Rhabditidae</taxon>
        <taxon>Peloderinae</taxon>
        <taxon>Caenorhabditis</taxon>
    </lineage>
</organism>
<keyword evidence="4" id="KW-1185">Reference proteome</keyword>